<reference evidence="2 3" key="1">
    <citation type="submission" date="2020-08" db="EMBL/GenBank/DDBJ databases">
        <title>Sequencing the genomes of 1000 actinobacteria strains.</title>
        <authorList>
            <person name="Klenk H.-P."/>
        </authorList>
    </citation>
    <scope>NUCLEOTIDE SEQUENCE [LARGE SCALE GENOMIC DNA]</scope>
    <source>
        <strain evidence="2 3">DSM 45886</strain>
    </source>
</reference>
<proteinExistence type="predicted"/>
<dbReference type="Gene3D" id="3.10.450.50">
    <property type="match status" value="1"/>
</dbReference>
<accession>A0A7W7SSV4</accession>
<dbReference type="RefSeq" id="WP_184535610.1">
    <property type="nucleotide sequence ID" value="NZ_JACHJW010000001.1"/>
</dbReference>
<dbReference type="Pfam" id="PF14534">
    <property type="entry name" value="DUF4440"/>
    <property type="match status" value="1"/>
</dbReference>
<dbReference type="SUPFAM" id="SSF54427">
    <property type="entry name" value="NTF2-like"/>
    <property type="match status" value="1"/>
</dbReference>
<feature type="domain" description="DUF4440" evidence="1">
    <location>
        <begin position="68"/>
        <end position="179"/>
    </location>
</feature>
<dbReference type="InterPro" id="IPR027843">
    <property type="entry name" value="DUF4440"/>
</dbReference>
<evidence type="ECO:0000259" key="1">
    <source>
        <dbReference type="Pfam" id="PF14534"/>
    </source>
</evidence>
<dbReference type="Proteomes" id="UP000578819">
    <property type="component" value="Unassembled WGS sequence"/>
</dbReference>
<dbReference type="InterPro" id="IPR032710">
    <property type="entry name" value="NTF2-like_dom_sf"/>
</dbReference>
<evidence type="ECO:0000313" key="2">
    <source>
        <dbReference type="EMBL" id="MBB4959727.1"/>
    </source>
</evidence>
<dbReference type="EMBL" id="JACHJW010000001">
    <property type="protein sequence ID" value="MBB4959727.1"/>
    <property type="molecule type" value="Genomic_DNA"/>
</dbReference>
<dbReference type="InterPro" id="IPR011944">
    <property type="entry name" value="Steroid_delta5-4_isomerase"/>
</dbReference>
<dbReference type="AlphaFoldDB" id="A0A7W7SSV4"/>
<comment type="caution">
    <text evidence="2">The sequence shown here is derived from an EMBL/GenBank/DDBJ whole genome shotgun (WGS) entry which is preliminary data.</text>
</comment>
<evidence type="ECO:0000313" key="3">
    <source>
        <dbReference type="Proteomes" id="UP000578819"/>
    </source>
</evidence>
<name>A0A7W7SSV4_9ACTN</name>
<keyword evidence="3" id="KW-1185">Reference proteome</keyword>
<gene>
    <name evidence="2" type="ORF">FHR38_003460</name>
</gene>
<dbReference type="NCBIfam" id="TIGR02246">
    <property type="entry name" value="SgcJ/EcaC family oxidoreductase"/>
    <property type="match status" value="1"/>
</dbReference>
<organism evidence="2 3">
    <name type="scientific">Micromonospora polyrhachis</name>
    <dbReference type="NCBI Taxonomy" id="1282883"/>
    <lineage>
        <taxon>Bacteria</taxon>
        <taxon>Bacillati</taxon>
        <taxon>Actinomycetota</taxon>
        <taxon>Actinomycetes</taxon>
        <taxon>Micromonosporales</taxon>
        <taxon>Micromonosporaceae</taxon>
        <taxon>Micromonospora</taxon>
    </lineage>
</organism>
<protein>
    <submittedName>
        <fullName evidence="2">Uncharacterized protein (TIGR02246 family)</fullName>
    </submittedName>
</protein>
<sequence length="192" mass="20361">MNSAHLRRTGLGSLLAVVGLVSVVGLAITGNAASATATTPATTTPGITTAGSTVAESAAGHDRDLAALRQLRDQQEDAWARGDGTAYAAIHTLDADVVTFSGDHLRTRNGIATGMQRYFDTYLQGTRLTTVTEQVRFPQPDLAVIVRTGCVLWPGDVTCTAEALSINTNVAVKQHGKWLFTSFQNTRVRPLP</sequence>